<keyword evidence="3 8" id="KW-0812">Transmembrane</keyword>
<dbReference type="InterPro" id="IPR026057">
    <property type="entry name" value="TBL_C"/>
</dbReference>
<gene>
    <name evidence="11" type="ORF">Taro_010630</name>
</gene>
<evidence type="ECO:0000256" key="6">
    <source>
        <dbReference type="ARBA" id="ARBA00023034"/>
    </source>
</evidence>
<evidence type="ECO:0000259" key="9">
    <source>
        <dbReference type="Pfam" id="PF13839"/>
    </source>
</evidence>
<evidence type="ECO:0000256" key="5">
    <source>
        <dbReference type="ARBA" id="ARBA00022989"/>
    </source>
</evidence>
<feature type="domain" description="Trichome birefringence-like C-terminal" evidence="9">
    <location>
        <begin position="176"/>
        <end position="474"/>
    </location>
</feature>
<sequence length="485" mass="53376">MSAAAASLLQLMGLYSGTTPSPPPWQHHMHLCYYLDHHHHPQQDAAGVASKVWFSLLMWVLGVASVVLLSISYSPNPFGAIPLFDENTSATLPGPGAVHSFSSSSSGDGGYAGGDVKVDRPCDLSVGKWVRDEQRPAYTNRSCRTTLLPQHSRDHYVCGEDMDHAKWRWKPDGCELPGFDARSFLGTVRGKKLAFVGDRLAARSQMESLRCLLSEVELPEEVQRNVTGEGLQEWYYPSHDFTLMIIFTRFLVMAEERIHNGSASGVFDVQLDKVDMSWASKLEGLDCIVISSDLWSFKKKILYLYEGGSPAGCVSCSDPSVRDLGNVHPTQRALGTALQYIGRCSKCDRLLTILRTVSPAHLEINGTGASVGHCNHSRMPLDGMDLDLAGADHYWELRLAQLAELSRAREQVMLGKGAPALFGALDVTRAMLMRTAGNNPSSHWKNGRIMKGYNGCLNWCLPGPIDMWNDMLLAVLGGFHISQGR</sequence>
<comment type="caution">
    <text evidence="11">The sequence shown here is derived from an EMBL/GenBank/DDBJ whole genome shotgun (WGS) entry which is preliminary data.</text>
</comment>
<keyword evidence="12" id="KW-1185">Reference proteome</keyword>
<organism evidence="11 12">
    <name type="scientific">Colocasia esculenta</name>
    <name type="common">Wild taro</name>
    <name type="synonym">Arum esculentum</name>
    <dbReference type="NCBI Taxonomy" id="4460"/>
    <lineage>
        <taxon>Eukaryota</taxon>
        <taxon>Viridiplantae</taxon>
        <taxon>Streptophyta</taxon>
        <taxon>Embryophyta</taxon>
        <taxon>Tracheophyta</taxon>
        <taxon>Spermatophyta</taxon>
        <taxon>Magnoliopsida</taxon>
        <taxon>Liliopsida</taxon>
        <taxon>Araceae</taxon>
        <taxon>Aroideae</taxon>
        <taxon>Colocasieae</taxon>
        <taxon>Colocasia</taxon>
    </lineage>
</organism>
<dbReference type="GO" id="GO:1990538">
    <property type="term" value="F:xylan O-acetyltransferase activity"/>
    <property type="evidence" value="ECO:0007669"/>
    <property type="project" value="UniProtKB-ARBA"/>
</dbReference>
<feature type="transmembrane region" description="Helical" evidence="8">
    <location>
        <begin position="52"/>
        <end position="71"/>
    </location>
</feature>
<keyword evidence="4" id="KW-0735">Signal-anchor</keyword>
<feature type="domain" description="Trichome birefringence-like N-terminal" evidence="10">
    <location>
        <begin position="121"/>
        <end position="175"/>
    </location>
</feature>
<evidence type="ECO:0000256" key="1">
    <source>
        <dbReference type="ARBA" id="ARBA00004323"/>
    </source>
</evidence>
<protein>
    <recommendedName>
        <fullName evidence="13">Trichome birefringence-like N-terminal domain-containing protein</fullName>
    </recommendedName>
</protein>
<evidence type="ECO:0000313" key="12">
    <source>
        <dbReference type="Proteomes" id="UP000652761"/>
    </source>
</evidence>
<comment type="subcellular location">
    <subcellularLocation>
        <location evidence="1">Golgi apparatus membrane</location>
        <topology evidence="1">Single-pass type II membrane protein</topology>
    </subcellularLocation>
</comment>
<dbReference type="InterPro" id="IPR025846">
    <property type="entry name" value="TBL_N"/>
</dbReference>
<evidence type="ECO:0008006" key="13">
    <source>
        <dbReference type="Google" id="ProtNLM"/>
    </source>
</evidence>
<dbReference type="Pfam" id="PF14416">
    <property type="entry name" value="PMR5N"/>
    <property type="match status" value="1"/>
</dbReference>
<dbReference type="AlphaFoldDB" id="A0A843U888"/>
<dbReference type="InterPro" id="IPR029962">
    <property type="entry name" value="TBL"/>
</dbReference>
<dbReference type="Proteomes" id="UP000652761">
    <property type="component" value="Unassembled WGS sequence"/>
</dbReference>
<keyword evidence="5 8" id="KW-1133">Transmembrane helix</keyword>
<name>A0A843U888_COLES</name>
<dbReference type="PANTHER" id="PTHR32285:SF28">
    <property type="entry name" value="XYLOGLUCAN O-ACETYLTRANSFERASE 2"/>
    <property type="match status" value="1"/>
</dbReference>
<dbReference type="PANTHER" id="PTHR32285">
    <property type="entry name" value="PROTEIN TRICHOME BIREFRINGENCE-LIKE 9-RELATED"/>
    <property type="match status" value="1"/>
</dbReference>
<evidence type="ECO:0000256" key="8">
    <source>
        <dbReference type="SAM" id="Phobius"/>
    </source>
</evidence>
<evidence type="ECO:0000256" key="4">
    <source>
        <dbReference type="ARBA" id="ARBA00022968"/>
    </source>
</evidence>
<dbReference type="EMBL" id="NMUH01000388">
    <property type="protein sequence ID" value="MQL78210.1"/>
    <property type="molecule type" value="Genomic_DNA"/>
</dbReference>
<dbReference type="GO" id="GO:0000139">
    <property type="term" value="C:Golgi membrane"/>
    <property type="evidence" value="ECO:0007669"/>
    <property type="project" value="UniProtKB-SubCell"/>
</dbReference>
<proteinExistence type="inferred from homology"/>
<reference evidence="11" key="1">
    <citation type="submission" date="2017-07" db="EMBL/GenBank/DDBJ databases">
        <title>Taro Niue Genome Assembly and Annotation.</title>
        <authorList>
            <person name="Atibalentja N."/>
            <person name="Keating K."/>
            <person name="Fields C.J."/>
        </authorList>
    </citation>
    <scope>NUCLEOTIDE SEQUENCE</scope>
    <source>
        <strain evidence="11">Niue_2</strain>
        <tissue evidence="11">Leaf</tissue>
    </source>
</reference>
<comment type="similarity">
    <text evidence="2">Belongs to the PC-esterase family. TBL subfamily.</text>
</comment>
<keyword evidence="6" id="KW-0333">Golgi apparatus</keyword>
<evidence type="ECO:0000256" key="7">
    <source>
        <dbReference type="ARBA" id="ARBA00023136"/>
    </source>
</evidence>
<dbReference type="OrthoDB" id="630188at2759"/>
<evidence type="ECO:0000313" key="11">
    <source>
        <dbReference type="EMBL" id="MQL78210.1"/>
    </source>
</evidence>
<dbReference type="SMR" id="A0A843U888"/>
<evidence type="ECO:0000259" key="10">
    <source>
        <dbReference type="Pfam" id="PF14416"/>
    </source>
</evidence>
<keyword evidence="7 8" id="KW-0472">Membrane</keyword>
<evidence type="ECO:0000256" key="3">
    <source>
        <dbReference type="ARBA" id="ARBA00022692"/>
    </source>
</evidence>
<accession>A0A843U888</accession>
<evidence type="ECO:0000256" key="2">
    <source>
        <dbReference type="ARBA" id="ARBA00007727"/>
    </source>
</evidence>
<dbReference type="Pfam" id="PF13839">
    <property type="entry name" value="PC-Esterase"/>
    <property type="match status" value="1"/>
</dbReference>